<dbReference type="OrthoDB" id="3389921at2"/>
<dbReference type="AlphaFoldDB" id="A0A4R8XSV7"/>
<protein>
    <submittedName>
        <fullName evidence="1">Uncharacterized protein</fullName>
    </submittedName>
</protein>
<reference evidence="1 2" key="1">
    <citation type="submission" date="2019-03" db="EMBL/GenBank/DDBJ databases">
        <title>Genomics of glacier-inhabiting Cryobacterium strains.</title>
        <authorList>
            <person name="Liu Q."/>
            <person name="Xin Y.-H."/>
        </authorList>
    </citation>
    <scope>NUCLEOTIDE SEQUENCE [LARGE SCALE GENOMIC DNA]</scope>
    <source>
        <strain evidence="1 2">TMT2-48-2</strain>
    </source>
</reference>
<evidence type="ECO:0000313" key="1">
    <source>
        <dbReference type="EMBL" id="TFC82215.1"/>
    </source>
</evidence>
<dbReference type="Pfam" id="PF19460">
    <property type="entry name" value="DUF5997"/>
    <property type="match status" value="1"/>
</dbReference>
<dbReference type="Proteomes" id="UP000298433">
    <property type="component" value="Unassembled WGS sequence"/>
</dbReference>
<sequence>MMSEKKTQTMKPATAAQKLGILLEAAPEEFQNAPVSRDELAALEANPPAWLVELRANGPHPKQVVAAKLGVSISGLVRGAVTEPLTSAEIQALLQQPPAWLVTERATQYEVREEQIRVKDRDAERARKIAHVARQAAQNEKAGRGR</sequence>
<accession>A0A4R8XSV7</accession>
<dbReference type="InterPro" id="IPR046039">
    <property type="entry name" value="DUF5997"/>
</dbReference>
<gene>
    <name evidence="1" type="ORF">E3T23_04545</name>
</gene>
<keyword evidence="2" id="KW-1185">Reference proteome</keyword>
<evidence type="ECO:0000313" key="2">
    <source>
        <dbReference type="Proteomes" id="UP000298433"/>
    </source>
</evidence>
<dbReference type="EMBL" id="SOGN01000026">
    <property type="protein sequence ID" value="TFC82215.1"/>
    <property type="molecule type" value="Genomic_DNA"/>
</dbReference>
<proteinExistence type="predicted"/>
<name>A0A4R8XSV7_9MICO</name>
<organism evidence="1 2">
    <name type="scientific">Cryobacterium cheniae</name>
    <dbReference type="NCBI Taxonomy" id="1259262"/>
    <lineage>
        <taxon>Bacteria</taxon>
        <taxon>Bacillati</taxon>
        <taxon>Actinomycetota</taxon>
        <taxon>Actinomycetes</taxon>
        <taxon>Micrococcales</taxon>
        <taxon>Microbacteriaceae</taxon>
        <taxon>Cryobacterium</taxon>
    </lineage>
</organism>
<comment type="caution">
    <text evidence="1">The sequence shown here is derived from an EMBL/GenBank/DDBJ whole genome shotgun (WGS) entry which is preliminary data.</text>
</comment>